<dbReference type="HAMAP" id="MF_00227">
    <property type="entry name" value="RNase_P"/>
    <property type="match status" value="1"/>
</dbReference>
<evidence type="ECO:0000256" key="2">
    <source>
        <dbReference type="ARBA" id="ARBA00022722"/>
    </source>
</evidence>
<dbReference type="GO" id="GO:0004526">
    <property type="term" value="F:ribonuclease P activity"/>
    <property type="evidence" value="ECO:0007669"/>
    <property type="project" value="UniProtKB-EC"/>
</dbReference>
<dbReference type="PANTHER" id="PTHR33992">
    <property type="entry name" value="RIBONUCLEASE P PROTEIN COMPONENT"/>
    <property type="match status" value="1"/>
</dbReference>
<keyword evidence="9" id="KW-1185">Reference proteome</keyword>
<evidence type="ECO:0000256" key="6">
    <source>
        <dbReference type="HAMAP-Rule" id="MF_00227"/>
    </source>
</evidence>
<dbReference type="Gene3D" id="3.30.230.10">
    <property type="match status" value="1"/>
</dbReference>
<dbReference type="EC" id="3.1.26.5" evidence="6 7"/>
<evidence type="ECO:0000256" key="4">
    <source>
        <dbReference type="ARBA" id="ARBA00022801"/>
    </source>
</evidence>
<dbReference type="Proteomes" id="UP001359781">
    <property type="component" value="Unassembled WGS sequence"/>
</dbReference>
<dbReference type="SUPFAM" id="SSF54211">
    <property type="entry name" value="Ribosomal protein S5 domain 2-like"/>
    <property type="match status" value="1"/>
</dbReference>
<comment type="catalytic activity">
    <reaction evidence="6">
        <text>Endonucleolytic cleavage of RNA, removing 5'-extranucleotides from tRNA precursor.</text>
        <dbReference type="EC" id="3.1.26.5"/>
    </reaction>
</comment>
<keyword evidence="5 6" id="KW-0694">RNA-binding</keyword>
<reference evidence="8 9" key="1">
    <citation type="submission" date="2024-02" db="EMBL/GenBank/DDBJ databases">
        <title>Whole genome sequencing and characterization of Corynebacterium isolated from the ocular surface of dry eye disease sufferers.</title>
        <authorList>
            <person name="Naqvi M."/>
        </authorList>
    </citation>
    <scope>NUCLEOTIDE SEQUENCE [LARGE SCALE GENOMIC DNA]</scope>
    <source>
        <strain evidence="8 9">PCRF</strain>
    </source>
</reference>
<protein>
    <recommendedName>
        <fullName evidence="6 7">Ribonuclease P protein component</fullName>
        <shortName evidence="6">RNase P protein</shortName>
        <shortName evidence="6">RNaseP protein</shortName>
        <ecNumber evidence="6 7">3.1.26.5</ecNumber>
    </recommendedName>
    <alternativeName>
        <fullName evidence="6">Protein C5</fullName>
    </alternativeName>
</protein>
<comment type="caution">
    <text evidence="8">The sequence shown here is derived from an EMBL/GenBank/DDBJ whole genome shotgun (WGS) entry which is preliminary data.</text>
</comment>
<name>A0ABU8NVZ3_9CORY</name>
<proteinExistence type="inferred from homology"/>
<dbReference type="NCBIfam" id="TIGR00188">
    <property type="entry name" value="rnpA"/>
    <property type="match status" value="1"/>
</dbReference>
<dbReference type="Pfam" id="PF00825">
    <property type="entry name" value="Ribonuclease_P"/>
    <property type="match status" value="1"/>
</dbReference>
<keyword evidence="4 6" id="KW-0378">Hydrolase</keyword>
<dbReference type="InterPro" id="IPR020568">
    <property type="entry name" value="Ribosomal_Su5_D2-typ_SF"/>
</dbReference>
<gene>
    <name evidence="6 8" type="primary">rnpA</name>
    <name evidence="8" type="ORF">V5S96_02250</name>
</gene>
<keyword evidence="2 6" id="KW-0540">Nuclease</keyword>
<organism evidence="8 9">
    <name type="scientific">Corynebacterium mastitidis</name>
    <dbReference type="NCBI Taxonomy" id="161890"/>
    <lineage>
        <taxon>Bacteria</taxon>
        <taxon>Bacillati</taxon>
        <taxon>Actinomycetota</taxon>
        <taxon>Actinomycetes</taxon>
        <taxon>Mycobacteriales</taxon>
        <taxon>Corynebacteriaceae</taxon>
        <taxon>Corynebacterium</taxon>
    </lineage>
</organism>
<keyword evidence="3 6" id="KW-0255">Endonuclease</keyword>
<dbReference type="RefSeq" id="WP_337889756.1">
    <property type="nucleotide sequence ID" value="NZ_JBAHVI010000003.1"/>
</dbReference>
<evidence type="ECO:0000256" key="3">
    <source>
        <dbReference type="ARBA" id="ARBA00022759"/>
    </source>
</evidence>
<dbReference type="PANTHER" id="PTHR33992:SF1">
    <property type="entry name" value="RIBONUCLEASE P PROTEIN COMPONENT"/>
    <property type="match status" value="1"/>
</dbReference>
<sequence length="130" mass="14140">MLPAQHKLTSPVQFRRTIRRGERAGTRTLVLHVWNGEGAGVAQWGGPRFGLVVSKAVGNAVLRHRVSRRLRHACMELAGELSPGDHVVVRALPAAGQASSSQLIQDMHRALRKLARKSVSEASDASARRP</sequence>
<accession>A0ABU8NVZ3</accession>
<comment type="similarity">
    <text evidence="6">Belongs to the RnpA family.</text>
</comment>
<dbReference type="InterPro" id="IPR000100">
    <property type="entry name" value="RNase_P"/>
</dbReference>
<comment type="subunit">
    <text evidence="6">Consists of a catalytic RNA component (M1 or rnpB) and a protein subunit.</text>
</comment>
<evidence type="ECO:0000256" key="7">
    <source>
        <dbReference type="NCBIfam" id="TIGR00188"/>
    </source>
</evidence>
<keyword evidence="1 6" id="KW-0819">tRNA processing</keyword>
<evidence type="ECO:0000313" key="9">
    <source>
        <dbReference type="Proteomes" id="UP001359781"/>
    </source>
</evidence>
<evidence type="ECO:0000313" key="8">
    <source>
        <dbReference type="EMBL" id="MEJ4099182.1"/>
    </source>
</evidence>
<dbReference type="EMBL" id="JBAHVJ010000002">
    <property type="protein sequence ID" value="MEJ4099182.1"/>
    <property type="molecule type" value="Genomic_DNA"/>
</dbReference>
<comment type="function">
    <text evidence="6">RNaseP catalyzes the removal of the 5'-leader sequence from pre-tRNA to produce the mature 5'-terminus. It can also cleave other RNA substrates such as 4.5S RNA. The protein component plays an auxiliary but essential role in vivo by binding to the 5'-leader sequence and broadening the substrate specificity of the ribozyme.</text>
</comment>
<dbReference type="InterPro" id="IPR014721">
    <property type="entry name" value="Ribsml_uS5_D2-typ_fold_subgr"/>
</dbReference>
<evidence type="ECO:0000256" key="1">
    <source>
        <dbReference type="ARBA" id="ARBA00022694"/>
    </source>
</evidence>
<evidence type="ECO:0000256" key="5">
    <source>
        <dbReference type="ARBA" id="ARBA00022884"/>
    </source>
</evidence>